<evidence type="ECO:0000256" key="7">
    <source>
        <dbReference type="HAMAP-Rule" id="MF_00966"/>
    </source>
</evidence>
<feature type="binding site" evidence="7">
    <location>
        <position position="182"/>
    </location>
    <ligand>
        <name>substrate</name>
    </ligand>
</feature>
<dbReference type="InterPro" id="IPR022675">
    <property type="entry name" value="G6P_DH_C"/>
</dbReference>
<comment type="function">
    <text evidence="7">Catalyzes the oxidation of glucose 6-phosphate to 6-phosphogluconolactone.</text>
</comment>
<dbReference type="GO" id="GO:0006006">
    <property type="term" value="P:glucose metabolic process"/>
    <property type="evidence" value="ECO:0007669"/>
    <property type="project" value="UniProtKB-KW"/>
</dbReference>
<dbReference type="PROSITE" id="PS00069">
    <property type="entry name" value="G6P_DEHYDROGENASE"/>
    <property type="match status" value="1"/>
</dbReference>
<dbReference type="PIRSF" id="PIRSF000110">
    <property type="entry name" value="G6PD"/>
    <property type="match status" value="1"/>
</dbReference>
<dbReference type="UniPathway" id="UPA00115">
    <property type="reaction ID" value="UER00408"/>
</dbReference>
<comment type="catalytic activity">
    <reaction evidence="7">
        <text>D-glucose 6-phosphate + NADP(+) = 6-phospho-D-glucono-1,5-lactone + NADPH + H(+)</text>
        <dbReference type="Rhea" id="RHEA:15841"/>
        <dbReference type="ChEBI" id="CHEBI:15378"/>
        <dbReference type="ChEBI" id="CHEBI:57783"/>
        <dbReference type="ChEBI" id="CHEBI:57955"/>
        <dbReference type="ChEBI" id="CHEBI:58349"/>
        <dbReference type="ChEBI" id="CHEBI:61548"/>
        <dbReference type="EC" id="1.1.1.49"/>
    </reaction>
</comment>
<organism evidence="10 11">
    <name type="scientific">Caldanaerobius fijiensis DSM 17918</name>
    <dbReference type="NCBI Taxonomy" id="1121256"/>
    <lineage>
        <taxon>Bacteria</taxon>
        <taxon>Bacillati</taxon>
        <taxon>Bacillota</taxon>
        <taxon>Clostridia</taxon>
        <taxon>Thermoanaerobacterales</taxon>
        <taxon>Thermoanaerobacteraceae</taxon>
        <taxon>Caldanaerobius</taxon>
    </lineage>
</organism>
<dbReference type="GO" id="GO:0004345">
    <property type="term" value="F:glucose-6-phosphate dehydrogenase activity"/>
    <property type="evidence" value="ECO:0007669"/>
    <property type="project" value="UniProtKB-UniRule"/>
</dbReference>
<evidence type="ECO:0000313" key="10">
    <source>
        <dbReference type="EMBL" id="SHE35519.1"/>
    </source>
</evidence>
<evidence type="ECO:0000256" key="5">
    <source>
        <dbReference type="ARBA" id="ARBA00023002"/>
    </source>
</evidence>
<comment type="similarity">
    <text evidence="2 7">Belongs to the glucose-6-phosphate dehydrogenase family.</text>
</comment>
<evidence type="ECO:0000259" key="8">
    <source>
        <dbReference type="Pfam" id="PF00479"/>
    </source>
</evidence>
<dbReference type="PANTHER" id="PTHR23429:SF0">
    <property type="entry name" value="GLUCOSE-6-PHOSPHATE 1-DEHYDROGENASE"/>
    <property type="match status" value="1"/>
</dbReference>
<evidence type="ECO:0000256" key="1">
    <source>
        <dbReference type="ARBA" id="ARBA00004937"/>
    </source>
</evidence>
<dbReference type="RefSeq" id="WP_073341149.1">
    <property type="nucleotide sequence ID" value="NZ_FQVH01000001.1"/>
</dbReference>
<dbReference type="GO" id="GO:0005829">
    <property type="term" value="C:cytosol"/>
    <property type="evidence" value="ECO:0007669"/>
    <property type="project" value="TreeGrafter"/>
</dbReference>
<dbReference type="STRING" id="1121256.SAMN02746089_00124"/>
<dbReference type="HAMAP" id="MF_00966">
    <property type="entry name" value="G6PD"/>
    <property type="match status" value="1"/>
</dbReference>
<keyword evidence="5 7" id="KW-0560">Oxidoreductase</keyword>
<gene>
    <name evidence="7" type="primary">zwf</name>
    <name evidence="10" type="ORF">SAMN02746089_00124</name>
</gene>
<name>A0A1M4STL9_9THEO</name>
<keyword evidence="3 7" id="KW-0313">Glucose metabolism</keyword>
<dbReference type="InterPro" id="IPR001282">
    <property type="entry name" value="G6P_DH"/>
</dbReference>
<dbReference type="GO" id="GO:0050661">
    <property type="term" value="F:NADP binding"/>
    <property type="evidence" value="ECO:0007669"/>
    <property type="project" value="UniProtKB-UniRule"/>
</dbReference>
<dbReference type="SMR" id="A0A1M4STL9"/>
<comment type="pathway">
    <text evidence="1 7">Carbohydrate degradation; pentose phosphate pathway; D-ribulose 5-phosphate from D-glucose 6-phosphate (oxidative stage): step 1/3.</text>
</comment>
<dbReference type="Gene3D" id="3.40.50.720">
    <property type="entry name" value="NAD(P)-binding Rossmann-like Domain"/>
    <property type="match status" value="1"/>
</dbReference>
<dbReference type="SUPFAM" id="SSF51735">
    <property type="entry name" value="NAD(P)-binding Rossmann-fold domains"/>
    <property type="match status" value="1"/>
</dbReference>
<reference evidence="10 11" key="1">
    <citation type="submission" date="2016-11" db="EMBL/GenBank/DDBJ databases">
        <authorList>
            <person name="Jaros S."/>
            <person name="Januszkiewicz K."/>
            <person name="Wedrychowicz H."/>
        </authorList>
    </citation>
    <scope>NUCLEOTIDE SEQUENCE [LARGE SCALE GENOMIC DNA]</scope>
    <source>
        <strain evidence="10 11">DSM 17918</strain>
    </source>
</reference>
<dbReference type="PANTHER" id="PTHR23429">
    <property type="entry name" value="GLUCOSE-6-PHOSPHATE 1-DEHYDROGENASE G6PD"/>
    <property type="match status" value="1"/>
</dbReference>
<feature type="binding site" evidence="7">
    <location>
        <position position="344"/>
    </location>
    <ligand>
        <name>substrate</name>
    </ligand>
</feature>
<dbReference type="InterPro" id="IPR022674">
    <property type="entry name" value="G6P_DH_NAD-bd"/>
</dbReference>
<feature type="binding site" evidence="7">
    <location>
        <begin position="88"/>
        <end position="89"/>
    </location>
    <ligand>
        <name>NADP(+)</name>
        <dbReference type="ChEBI" id="CHEBI:58349"/>
    </ligand>
</feature>
<evidence type="ECO:0000256" key="4">
    <source>
        <dbReference type="ARBA" id="ARBA00022857"/>
    </source>
</evidence>
<dbReference type="EC" id="1.1.1.49" evidence="7"/>
<dbReference type="Pfam" id="PF00479">
    <property type="entry name" value="G6PD_N"/>
    <property type="match status" value="1"/>
</dbReference>
<dbReference type="InterPro" id="IPR036291">
    <property type="entry name" value="NAD(P)-bd_dom_sf"/>
</dbReference>
<dbReference type="Proteomes" id="UP000184088">
    <property type="component" value="Unassembled WGS sequence"/>
</dbReference>
<keyword evidence="11" id="KW-1185">Reference proteome</keyword>
<dbReference type="SUPFAM" id="SSF55347">
    <property type="entry name" value="Glyceraldehyde-3-phosphate dehydrogenase-like, C-terminal domain"/>
    <property type="match status" value="1"/>
</dbReference>
<comment type="caution">
    <text evidence="7">Lacks conserved residue(s) required for the propagation of feature annotation.</text>
</comment>
<dbReference type="GO" id="GO:0009051">
    <property type="term" value="P:pentose-phosphate shunt, oxidative branch"/>
    <property type="evidence" value="ECO:0007669"/>
    <property type="project" value="TreeGrafter"/>
</dbReference>
<dbReference type="Pfam" id="PF02781">
    <property type="entry name" value="G6PD_C"/>
    <property type="match status" value="1"/>
</dbReference>
<evidence type="ECO:0000256" key="2">
    <source>
        <dbReference type="ARBA" id="ARBA00009975"/>
    </source>
</evidence>
<feature type="active site" description="Proton acceptor" evidence="7">
    <location>
        <position position="244"/>
    </location>
</feature>
<protein>
    <recommendedName>
        <fullName evidence="7">Glucose-6-phosphate 1-dehydrogenase</fullName>
        <shortName evidence="7">G6PD</shortName>
        <ecNumber evidence="7">1.1.1.49</ecNumber>
    </recommendedName>
</protein>
<accession>A0A1M4STL9</accession>
<feature type="binding site" evidence="7">
    <location>
        <position position="186"/>
    </location>
    <ligand>
        <name>substrate</name>
    </ligand>
</feature>
<evidence type="ECO:0000313" key="11">
    <source>
        <dbReference type="Proteomes" id="UP000184088"/>
    </source>
</evidence>
<dbReference type="NCBIfam" id="TIGR00871">
    <property type="entry name" value="zwf"/>
    <property type="match status" value="1"/>
</dbReference>
<dbReference type="Gene3D" id="3.30.360.10">
    <property type="entry name" value="Dihydrodipicolinate Reductase, domain 2"/>
    <property type="match status" value="1"/>
</dbReference>
<sequence length="494" mass="57343">MDNTSCLMVIFGGTGDLTKRKLLPAIYNLYVEGLLPDNFATVAVGRKAYTHEEYRMIARESVMNFSRNGMNEDKWSALSERIYYEKVEFHDPAAYVSLKNFLNELDKRYQTKGNRVYYLAVAPEYFEVIAEQLHDHKMAENNGAWQRVVIEKPFGRDLRSAEYLNQKLSQVFDESHIYRIDHYLGKEMLQNIMVIRFANGLFEPIWNNRYIDNVQISIDETVGVENRGNYYEKAGALRDMVQSHMLQLLSLVAMEPPIDLSTDAIRDEKVKVLRSLRPITRETVSSSVVRGQYGRGTIDGKPVVAYREEERVSPDSDTETFVALKTYVDNFRWAGVPFYLRTGKRLADRSAKIVIQFKQLPGILYFKEYGPLEPNLLVIWIQPREGVYLQFNAKKPGQKYNIVPVQMDFCQNCSLYNNSPEAYERLLYDVMRGDSTLFTRWDEVEYSWRFVDSIVNAWKDGKDTIEVYEAGTWGPTGANELLKKDGFEWWNITA</sequence>
<keyword evidence="6 7" id="KW-0119">Carbohydrate metabolism</keyword>
<evidence type="ECO:0000256" key="6">
    <source>
        <dbReference type="ARBA" id="ARBA00023277"/>
    </source>
</evidence>
<keyword evidence="4 7" id="KW-0521">NADP</keyword>
<feature type="binding site" evidence="7">
    <location>
        <position position="152"/>
    </location>
    <ligand>
        <name>NADP(+)</name>
        <dbReference type="ChEBI" id="CHEBI:58349"/>
    </ligand>
</feature>
<feature type="binding site" evidence="7">
    <location>
        <position position="46"/>
    </location>
    <ligand>
        <name>NADP(+)</name>
        <dbReference type="ChEBI" id="CHEBI:58349"/>
    </ligand>
</feature>
<feature type="domain" description="Glucose-6-phosphate dehydrogenase C-terminal" evidence="9">
    <location>
        <begin position="193"/>
        <end position="490"/>
    </location>
</feature>
<dbReference type="PRINTS" id="PR00079">
    <property type="entry name" value="G6PDHDRGNASE"/>
</dbReference>
<dbReference type="OrthoDB" id="9802739at2"/>
<feature type="binding site" evidence="7">
    <location>
        <position position="239"/>
    </location>
    <ligand>
        <name>substrate</name>
    </ligand>
</feature>
<dbReference type="EMBL" id="FQVH01000001">
    <property type="protein sequence ID" value="SHE35519.1"/>
    <property type="molecule type" value="Genomic_DNA"/>
</dbReference>
<dbReference type="InterPro" id="IPR019796">
    <property type="entry name" value="G6P_DH_AS"/>
</dbReference>
<feature type="binding site" evidence="7">
    <location>
        <begin position="12"/>
        <end position="19"/>
    </location>
    <ligand>
        <name>NADP(+)</name>
        <dbReference type="ChEBI" id="CHEBI:58349"/>
    </ligand>
</feature>
<proteinExistence type="inferred from homology"/>
<feature type="binding site" evidence="7">
    <location>
        <position position="220"/>
    </location>
    <ligand>
        <name>substrate</name>
    </ligand>
</feature>
<feature type="domain" description="Glucose-6-phosphate dehydrogenase NAD-binding" evidence="8">
    <location>
        <begin position="9"/>
        <end position="191"/>
    </location>
</feature>
<evidence type="ECO:0000259" key="9">
    <source>
        <dbReference type="Pfam" id="PF02781"/>
    </source>
</evidence>
<evidence type="ECO:0000256" key="3">
    <source>
        <dbReference type="ARBA" id="ARBA00022526"/>
    </source>
</evidence>
<dbReference type="AlphaFoldDB" id="A0A1M4STL9"/>